<dbReference type="InterPro" id="IPR002104">
    <property type="entry name" value="Integrase_catalytic"/>
</dbReference>
<keyword evidence="9" id="KW-1185">Reference proteome</keyword>
<dbReference type="RefSeq" id="WP_152211794.1">
    <property type="nucleotide sequence ID" value="NZ_WFLN01000004.1"/>
</dbReference>
<keyword evidence="4" id="KW-0233">DNA recombination</keyword>
<dbReference type="Pfam" id="PF02899">
    <property type="entry name" value="Phage_int_SAM_1"/>
    <property type="match status" value="1"/>
</dbReference>
<protein>
    <submittedName>
        <fullName evidence="8">Tyrosine-type recombinase/integrase</fullName>
    </submittedName>
</protein>
<keyword evidence="2" id="KW-0229">DNA integration</keyword>
<dbReference type="EMBL" id="WFLN01000004">
    <property type="protein sequence ID" value="KAB8033708.1"/>
    <property type="molecule type" value="Genomic_DNA"/>
</dbReference>
<evidence type="ECO:0000256" key="1">
    <source>
        <dbReference type="ARBA" id="ARBA00008857"/>
    </source>
</evidence>
<evidence type="ECO:0000256" key="3">
    <source>
        <dbReference type="ARBA" id="ARBA00023125"/>
    </source>
</evidence>
<dbReference type="InterPro" id="IPR050090">
    <property type="entry name" value="Tyrosine_recombinase_XerCD"/>
</dbReference>
<dbReference type="InterPro" id="IPR013762">
    <property type="entry name" value="Integrase-like_cat_sf"/>
</dbReference>
<evidence type="ECO:0000313" key="9">
    <source>
        <dbReference type="Proteomes" id="UP000442694"/>
    </source>
</evidence>
<sequence>MLKNKEIMSLENEYKYSCNDDEYFGKDINEKVSWFLASFRSVNTRKSYERDIREFFLFCFLQLKIKVIDFHQVTERIVLLWKHSISQLKASSIRRKLSALSSLFNFLIRRKFMHKNIIELIIKDPVSRDGKTNVLTHDEVIQLLNYIYLKCSEFQQKNNLFYRKWRLRYVILYTLLTVGMRVEELCQLKIKSLEFNGEIWKLHMIAKGDLNHSPIIHPATAAVLIEYLKEFRADASQAEPLFIKTQMSKNITKLSRSSVFRMVKICAEAAGLKKEISPHSCRTTLASLLHQNGIPIIEIKNLLNHKLVTTTEIYIKNSNEHMKSEIKKMDIFE</sequence>
<dbReference type="GO" id="GO:0003677">
    <property type="term" value="F:DNA binding"/>
    <property type="evidence" value="ECO:0007669"/>
    <property type="project" value="UniProtKB-UniRule"/>
</dbReference>
<dbReference type="InterPro" id="IPR004107">
    <property type="entry name" value="Integrase_SAM-like_N"/>
</dbReference>
<dbReference type="GO" id="GO:0015074">
    <property type="term" value="P:DNA integration"/>
    <property type="evidence" value="ECO:0007669"/>
    <property type="project" value="UniProtKB-KW"/>
</dbReference>
<gene>
    <name evidence="8" type="ORF">GCL57_03100</name>
</gene>
<dbReference type="PANTHER" id="PTHR30349:SF41">
    <property type="entry name" value="INTEGRASE_RECOMBINASE PROTEIN MJ0367-RELATED"/>
    <property type="match status" value="1"/>
</dbReference>
<dbReference type="GO" id="GO:0006310">
    <property type="term" value="P:DNA recombination"/>
    <property type="evidence" value="ECO:0007669"/>
    <property type="project" value="UniProtKB-KW"/>
</dbReference>
<keyword evidence="3 5" id="KW-0238">DNA-binding</keyword>
<evidence type="ECO:0000259" key="6">
    <source>
        <dbReference type="PROSITE" id="PS51898"/>
    </source>
</evidence>
<dbReference type="PANTHER" id="PTHR30349">
    <property type="entry name" value="PHAGE INTEGRASE-RELATED"/>
    <property type="match status" value="1"/>
</dbReference>
<proteinExistence type="inferred from homology"/>
<dbReference type="Pfam" id="PF00589">
    <property type="entry name" value="Phage_integrase"/>
    <property type="match status" value="1"/>
</dbReference>
<evidence type="ECO:0000313" key="8">
    <source>
        <dbReference type="EMBL" id="KAB8033708.1"/>
    </source>
</evidence>
<dbReference type="Proteomes" id="UP000442694">
    <property type="component" value="Unassembled WGS sequence"/>
</dbReference>
<evidence type="ECO:0000256" key="2">
    <source>
        <dbReference type="ARBA" id="ARBA00022908"/>
    </source>
</evidence>
<dbReference type="AlphaFoldDB" id="A0A833JG22"/>
<evidence type="ECO:0000256" key="4">
    <source>
        <dbReference type="ARBA" id="ARBA00023172"/>
    </source>
</evidence>
<feature type="domain" description="Tyr recombinase" evidence="6">
    <location>
        <begin position="130"/>
        <end position="327"/>
    </location>
</feature>
<dbReference type="PROSITE" id="PS51898">
    <property type="entry name" value="TYR_RECOMBINASE"/>
    <property type="match status" value="1"/>
</dbReference>
<dbReference type="InterPro" id="IPR010998">
    <property type="entry name" value="Integrase_recombinase_N"/>
</dbReference>
<comment type="caution">
    <text evidence="8">The sequence shown here is derived from an EMBL/GenBank/DDBJ whole genome shotgun (WGS) entry which is preliminary data.</text>
</comment>
<evidence type="ECO:0000256" key="5">
    <source>
        <dbReference type="PROSITE-ProRule" id="PRU01248"/>
    </source>
</evidence>
<name>A0A833JG22_9BACT</name>
<dbReference type="InterPro" id="IPR044068">
    <property type="entry name" value="CB"/>
</dbReference>
<reference evidence="8 9" key="1">
    <citation type="submission" date="2019-10" db="EMBL/GenBank/DDBJ databases">
        <title>New genus of Silvanigrellaceae.</title>
        <authorList>
            <person name="Pitt A."/>
            <person name="Hahn M.W."/>
        </authorList>
    </citation>
    <scope>NUCLEOTIDE SEQUENCE [LARGE SCALE GENOMIC DNA]</scope>
    <source>
        <strain evidence="8 9">33A1-SZDP</strain>
    </source>
</reference>
<dbReference type="Gene3D" id="1.10.443.10">
    <property type="entry name" value="Intergrase catalytic core"/>
    <property type="match status" value="1"/>
</dbReference>
<accession>A0A833JG22</accession>
<feature type="domain" description="Core-binding (CB)" evidence="7">
    <location>
        <begin position="26"/>
        <end position="108"/>
    </location>
</feature>
<comment type="similarity">
    <text evidence="1">Belongs to the 'phage' integrase family.</text>
</comment>
<dbReference type="SUPFAM" id="SSF56349">
    <property type="entry name" value="DNA breaking-rejoining enzymes"/>
    <property type="match status" value="1"/>
</dbReference>
<dbReference type="Gene3D" id="1.10.150.130">
    <property type="match status" value="1"/>
</dbReference>
<evidence type="ECO:0000259" key="7">
    <source>
        <dbReference type="PROSITE" id="PS51900"/>
    </source>
</evidence>
<organism evidence="8 9">
    <name type="scientific">Fluviispira multicolorata</name>
    <dbReference type="NCBI Taxonomy" id="2654512"/>
    <lineage>
        <taxon>Bacteria</taxon>
        <taxon>Pseudomonadati</taxon>
        <taxon>Bdellovibrionota</taxon>
        <taxon>Oligoflexia</taxon>
        <taxon>Silvanigrellales</taxon>
        <taxon>Silvanigrellaceae</taxon>
        <taxon>Fluviispira</taxon>
    </lineage>
</organism>
<dbReference type="InterPro" id="IPR011010">
    <property type="entry name" value="DNA_brk_join_enz"/>
</dbReference>
<dbReference type="PROSITE" id="PS51900">
    <property type="entry name" value="CB"/>
    <property type="match status" value="1"/>
</dbReference>